<comment type="caution">
    <text evidence="13">The sequence shown here is derived from an EMBL/GenBank/DDBJ whole genome shotgun (WGS) entry which is preliminary data.</text>
</comment>
<evidence type="ECO:0000256" key="10">
    <source>
        <dbReference type="PROSITE-ProRule" id="PRU00959"/>
    </source>
</evidence>
<organism evidence="13 14">
    <name type="scientific">Elasticomyces elasticus</name>
    <dbReference type="NCBI Taxonomy" id="574655"/>
    <lineage>
        <taxon>Eukaryota</taxon>
        <taxon>Fungi</taxon>
        <taxon>Dikarya</taxon>
        <taxon>Ascomycota</taxon>
        <taxon>Pezizomycotina</taxon>
        <taxon>Dothideomycetes</taxon>
        <taxon>Dothideomycetidae</taxon>
        <taxon>Mycosphaerellales</taxon>
        <taxon>Teratosphaeriaceae</taxon>
        <taxon>Elasticomyces</taxon>
    </lineage>
</organism>
<dbReference type="Pfam" id="PF25904">
    <property type="entry name" value="Tmrp11_N"/>
    <property type="match status" value="1"/>
</dbReference>
<comment type="subcellular location">
    <subcellularLocation>
        <location evidence="1">Cytoplasm</location>
    </subcellularLocation>
</comment>
<dbReference type="InterPro" id="IPR002052">
    <property type="entry name" value="DNA_methylase_N6_adenine_CS"/>
</dbReference>
<dbReference type="PANTHER" id="PTHR13370:SF3">
    <property type="entry name" value="TRNA (GUANINE(10)-N2)-METHYLTRANSFERASE HOMOLOG"/>
    <property type="match status" value="1"/>
</dbReference>
<dbReference type="PIRSF" id="PIRSF017259">
    <property type="entry name" value="tRNA_mtfrase_TRM11"/>
    <property type="match status" value="1"/>
</dbReference>
<dbReference type="Proteomes" id="UP001310594">
    <property type="component" value="Unassembled WGS sequence"/>
</dbReference>
<dbReference type="PROSITE" id="PS51627">
    <property type="entry name" value="SAM_MT_TRM11"/>
    <property type="match status" value="1"/>
</dbReference>
<keyword evidence="4 10" id="KW-0489">Methyltransferase</keyword>
<dbReference type="GO" id="GO:0032259">
    <property type="term" value="P:methylation"/>
    <property type="evidence" value="ECO:0007669"/>
    <property type="project" value="UniProtKB-UniRule"/>
</dbReference>
<dbReference type="Gene3D" id="3.40.50.150">
    <property type="entry name" value="Vaccinia Virus protein VP39"/>
    <property type="match status" value="1"/>
</dbReference>
<dbReference type="PANTHER" id="PTHR13370">
    <property type="entry name" value="RNA METHYLASE-RELATED"/>
    <property type="match status" value="1"/>
</dbReference>
<dbReference type="InterPro" id="IPR000241">
    <property type="entry name" value="RlmKL-like_Mtase"/>
</dbReference>
<dbReference type="GO" id="GO:0008033">
    <property type="term" value="P:tRNA processing"/>
    <property type="evidence" value="ECO:0007669"/>
    <property type="project" value="UniProtKB-UniRule"/>
</dbReference>
<dbReference type="InterPro" id="IPR016691">
    <property type="entry name" value="TRMT11"/>
</dbReference>
<evidence type="ECO:0000256" key="9">
    <source>
        <dbReference type="ARBA" id="ARBA00066937"/>
    </source>
</evidence>
<evidence type="ECO:0000256" key="8">
    <source>
        <dbReference type="ARBA" id="ARBA00022884"/>
    </source>
</evidence>
<evidence type="ECO:0000259" key="12">
    <source>
        <dbReference type="Pfam" id="PF25904"/>
    </source>
</evidence>
<dbReference type="SUPFAM" id="SSF53335">
    <property type="entry name" value="S-adenosyl-L-methionine-dependent methyltransferases"/>
    <property type="match status" value="1"/>
</dbReference>
<dbReference type="AlphaFoldDB" id="A0AAN7VXL0"/>
<name>A0AAN7VXL0_9PEZI</name>
<evidence type="ECO:0000313" key="13">
    <source>
        <dbReference type="EMBL" id="KAK5690891.1"/>
    </source>
</evidence>
<dbReference type="GO" id="GO:0043527">
    <property type="term" value="C:tRNA methyltransferase complex"/>
    <property type="evidence" value="ECO:0007669"/>
    <property type="project" value="UniProtKB-ARBA"/>
</dbReference>
<keyword evidence="2" id="KW-0963">Cytoplasm</keyword>
<dbReference type="EMBL" id="JAVRQU010000023">
    <property type="protein sequence ID" value="KAK5690891.1"/>
    <property type="molecule type" value="Genomic_DNA"/>
</dbReference>
<comment type="similarity">
    <text evidence="10">Belongs to the class I-like SAM-binding methyltransferase superfamily. TRM11 methyltransferase family.</text>
</comment>
<dbReference type="Pfam" id="PF01170">
    <property type="entry name" value="UPF0020"/>
    <property type="match status" value="1"/>
</dbReference>
<evidence type="ECO:0000256" key="4">
    <source>
        <dbReference type="ARBA" id="ARBA00022603"/>
    </source>
</evidence>
<evidence type="ECO:0000256" key="5">
    <source>
        <dbReference type="ARBA" id="ARBA00022679"/>
    </source>
</evidence>
<dbReference type="GO" id="GO:0005737">
    <property type="term" value="C:cytoplasm"/>
    <property type="evidence" value="ECO:0007669"/>
    <property type="project" value="UniProtKB-SubCell"/>
</dbReference>
<evidence type="ECO:0000313" key="14">
    <source>
        <dbReference type="Proteomes" id="UP001310594"/>
    </source>
</evidence>
<evidence type="ECO:0000259" key="11">
    <source>
        <dbReference type="Pfam" id="PF01170"/>
    </source>
</evidence>
<keyword evidence="5 10" id="KW-0808">Transferase</keyword>
<sequence>MDYLIRLAQIHETFRQAEIEALADLAGIQFEWLFYSHDVCPTIRRRASHNCFCDVDSLLAAEDPEAAAKTLVSRSILSTGIYELWASGVDYESLHADVRTRTEALWPRFSKQSFRFKIDSFHGSHTLDEHRSIIETFKYMAFEGPIQMKNPTNKFDVFEDYELDAPLPRRLFFGRQVAESDRRAVHKYDLKKRSYIATTSMDAELSLVTANIAQAAPGGLMYDPFMGTGSFPVACAHFGATVFGSDLDGRSIRGKGGRSVKGNFEQYATSSQYLGGLVADVTNSPIREERILQGIVCDPPYGVREGLKVLGSTRIALQEVVYLAHNGMPAHLQPNYVPPKKPYSFFRMLDDILDFAAGRLEDGRRLCMWMPVAGAVEGEEAPEAIATAEAVYDIPNHPALQLVNVCTQDFNKWSRQLLTYRRLPDDQIDHSRLLAYQTARLALTTGDVPSLKATADDLNLFRKKYFQGFKERS</sequence>
<keyword evidence="3 10" id="KW-0820">tRNA-binding</keyword>
<evidence type="ECO:0000256" key="3">
    <source>
        <dbReference type="ARBA" id="ARBA00022555"/>
    </source>
</evidence>
<gene>
    <name evidence="13" type="ORF">LTR97_012054</name>
</gene>
<accession>A0AAN7VXL0</accession>
<reference evidence="13" key="1">
    <citation type="submission" date="2023-08" db="EMBL/GenBank/DDBJ databases">
        <title>Black Yeasts Isolated from many extreme environments.</title>
        <authorList>
            <person name="Coleine C."/>
            <person name="Stajich J.E."/>
            <person name="Selbmann L."/>
        </authorList>
    </citation>
    <scope>NUCLEOTIDE SEQUENCE</scope>
    <source>
        <strain evidence="13">CCFEE 5810</strain>
    </source>
</reference>
<keyword evidence="7 10" id="KW-0819">tRNA processing</keyword>
<feature type="domain" description="tRNA (guanine(10)-N(2))-methyltransferase TRMT11 N-terminal" evidence="12">
    <location>
        <begin position="1"/>
        <end position="182"/>
    </location>
</feature>
<evidence type="ECO:0000256" key="6">
    <source>
        <dbReference type="ARBA" id="ARBA00022691"/>
    </source>
</evidence>
<dbReference type="GO" id="GO:0000049">
    <property type="term" value="F:tRNA binding"/>
    <property type="evidence" value="ECO:0007669"/>
    <property type="project" value="UniProtKB-UniRule"/>
</dbReference>
<dbReference type="InterPro" id="IPR059073">
    <property type="entry name" value="TRMT11_N"/>
</dbReference>
<dbReference type="InterPro" id="IPR029063">
    <property type="entry name" value="SAM-dependent_MTases_sf"/>
</dbReference>
<dbReference type="EC" id="2.1.1.214" evidence="9"/>
<dbReference type="GO" id="GO:0160102">
    <property type="term" value="F:tRNA (guanine(10)-N2)-methyltransferase activity"/>
    <property type="evidence" value="ECO:0007669"/>
    <property type="project" value="UniProtKB-EC"/>
</dbReference>
<keyword evidence="6 10" id="KW-0949">S-adenosyl-L-methionine</keyword>
<evidence type="ECO:0000256" key="2">
    <source>
        <dbReference type="ARBA" id="ARBA00022490"/>
    </source>
</evidence>
<protein>
    <recommendedName>
        <fullName evidence="9">tRNA (guanine(10)-N(2))-methyltransferase</fullName>
        <ecNumber evidence="9">2.1.1.214</ecNumber>
    </recommendedName>
</protein>
<proteinExistence type="inferred from homology"/>
<dbReference type="PROSITE" id="PS00092">
    <property type="entry name" value="N6_MTASE"/>
    <property type="match status" value="1"/>
</dbReference>
<evidence type="ECO:0000256" key="1">
    <source>
        <dbReference type="ARBA" id="ARBA00004496"/>
    </source>
</evidence>
<keyword evidence="8 10" id="KW-0694">RNA-binding</keyword>
<feature type="domain" description="Ribosomal RNA large subunit methyltransferase K/L-like methyltransferase" evidence="11">
    <location>
        <begin position="192"/>
        <end position="306"/>
    </location>
</feature>
<evidence type="ECO:0000256" key="7">
    <source>
        <dbReference type="ARBA" id="ARBA00022694"/>
    </source>
</evidence>